<dbReference type="EMBL" id="JBFNXR010000031">
    <property type="protein sequence ID" value="MEW9855437.1"/>
    <property type="molecule type" value="Genomic_DNA"/>
</dbReference>
<organism evidence="1 2">
    <name type="scientific">Novosphingobium rhizovicinum</name>
    <dbReference type="NCBI Taxonomy" id="3228928"/>
    <lineage>
        <taxon>Bacteria</taxon>
        <taxon>Pseudomonadati</taxon>
        <taxon>Pseudomonadota</taxon>
        <taxon>Alphaproteobacteria</taxon>
        <taxon>Sphingomonadales</taxon>
        <taxon>Sphingomonadaceae</taxon>
        <taxon>Novosphingobium</taxon>
    </lineage>
</organism>
<dbReference type="RefSeq" id="WP_367772942.1">
    <property type="nucleotide sequence ID" value="NZ_JBFNXR010000031.1"/>
</dbReference>
<keyword evidence="1" id="KW-0560">Oxidoreductase</keyword>
<evidence type="ECO:0000313" key="1">
    <source>
        <dbReference type="EMBL" id="MEW9855437.1"/>
    </source>
</evidence>
<reference evidence="1 2" key="1">
    <citation type="submission" date="2024-06" db="EMBL/GenBank/DDBJ databases">
        <title>Novosphingobium rhizovicinus M1R2S20.</title>
        <authorList>
            <person name="Sun J.-Q."/>
        </authorList>
    </citation>
    <scope>NUCLEOTIDE SEQUENCE [LARGE SCALE GENOMIC DNA]</scope>
    <source>
        <strain evidence="1 2">M1R2S20</strain>
    </source>
</reference>
<comment type="caution">
    <text evidence="1">The sequence shown here is derived from an EMBL/GenBank/DDBJ whole genome shotgun (WGS) entry which is preliminary data.</text>
</comment>
<dbReference type="Gene3D" id="2.60.120.620">
    <property type="entry name" value="q2cbj1_9rhob like domain"/>
    <property type="match status" value="1"/>
</dbReference>
<dbReference type="SUPFAM" id="SSF51197">
    <property type="entry name" value="Clavaminate synthase-like"/>
    <property type="match status" value="1"/>
</dbReference>
<dbReference type="GO" id="GO:0051213">
    <property type="term" value="F:dioxygenase activity"/>
    <property type="evidence" value="ECO:0007669"/>
    <property type="project" value="UniProtKB-KW"/>
</dbReference>
<proteinExistence type="predicted"/>
<accession>A0ABV3RBF5</accession>
<name>A0ABV3RBF5_9SPHN</name>
<sequence>MLDFAAPRGPTLTSKIAETDIAAYRRDGAVVLRNVLTPSDLVMLEQGIEEAYRAPTGRASHMQGSHGQGRTMVDQLPSLGSPSLRAFLDLGIAAQLAGRMMGVPTAHFVLDQLFYKERGRVLPTPWHQDTPFLRVRGDDMARVWLTCDPSPADLTIELVRGSHRWNVVYDTAMTAPSELQTVSEGQDFSYSGMGSSALPTVPDIARYRDSFEILRWDVSPGDALIFNGNMLHGASGCDNHPTPRRAYASMWGGPALRHHNPPGAKSMPSVVEMSGVQIPHGAPIGTFPEAFPIGWTSEH</sequence>
<gene>
    <name evidence="1" type="ORF">ABUH87_09665</name>
</gene>
<keyword evidence="2" id="KW-1185">Reference proteome</keyword>
<dbReference type="Proteomes" id="UP001556118">
    <property type="component" value="Unassembled WGS sequence"/>
</dbReference>
<evidence type="ECO:0000313" key="2">
    <source>
        <dbReference type="Proteomes" id="UP001556118"/>
    </source>
</evidence>
<dbReference type="PANTHER" id="PTHR20883">
    <property type="entry name" value="PHYTANOYL-COA DIOXYGENASE DOMAIN CONTAINING 1"/>
    <property type="match status" value="1"/>
</dbReference>
<protein>
    <submittedName>
        <fullName evidence="1">Phytanoyl-CoA dioxygenase family protein</fullName>
    </submittedName>
</protein>
<dbReference type="InterPro" id="IPR008775">
    <property type="entry name" value="Phytyl_CoA_dOase-like"/>
</dbReference>
<dbReference type="PANTHER" id="PTHR20883:SF49">
    <property type="entry name" value="PHYTANOYL-COA DIOXYGENASE"/>
    <property type="match status" value="1"/>
</dbReference>
<keyword evidence="1" id="KW-0223">Dioxygenase</keyword>
<dbReference type="Pfam" id="PF05721">
    <property type="entry name" value="PhyH"/>
    <property type="match status" value="1"/>
</dbReference>